<evidence type="ECO:0000256" key="3">
    <source>
        <dbReference type="ARBA" id="ARBA00022989"/>
    </source>
</evidence>
<evidence type="ECO:0000313" key="7">
    <source>
        <dbReference type="WBParaSite" id="PSAMB.scaffold164size70405.g2829.t1"/>
    </source>
</evidence>
<comment type="subcellular location">
    <subcellularLocation>
        <location evidence="1">Membrane</location>
        <topology evidence="1">Multi-pass membrane protein</topology>
    </subcellularLocation>
</comment>
<feature type="transmembrane region" description="Helical" evidence="5">
    <location>
        <begin position="122"/>
        <end position="142"/>
    </location>
</feature>
<dbReference type="InterPro" id="IPR053286">
    <property type="entry name" value="Nematode_rcpt-like_srab"/>
</dbReference>
<feature type="transmembrane region" description="Helical" evidence="5">
    <location>
        <begin position="63"/>
        <end position="87"/>
    </location>
</feature>
<keyword evidence="2 5" id="KW-0812">Transmembrane</keyword>
<dbReference type="PANTHER" id="PTHR46561">
    <property type="entry name" value="SERPENTINE RECEPTOR, CLASS AB (CLASS A-LIKE)-RELATED"/>
    <property type="match status" value="1"/>
</dbReference>
<name>A0A914V7W4_9BILA</name>
<protein>
    <submittedName>
        <fullName evidence="7">G protein-coupled receptor</fullName>
    </submittedName>
</protein>
<keyword evidence="3 5" id="KW-1133">Transmembrane helix</keyword>
<dbReference type="Gene3D" id="1.20.1070.10">
    <property type="entry name" value="Rhodopsin 7-helix transmembrane proteins"/>
    <property type="match status" value="1"/>
</dbReference>
<dbReference type="PANTHER" id="PTHR46561:SF11">
    <property type="entry name" value="SERPENTINE RECEPTOR CLASS ALPHA_BETA-14"/>
    <property type="match status" value="1"/>
</dbReference>
<keyword evidence="6" id="KW-1185">Reference proteome</keyword>
<evidence type="ECO:0000256" key="1">
    <source>
        <dbReference type="ARBA" id="ARBA00004141"/>
    </source>
</evidence>
<sequence>MAVERLYASFKFSTYENYTPTLGIFLAVVQWCVGIFIFVLYMHDSKWEEDVSYCTFTEPRTGVRSLFVATTLAVIEFMAMATFFALLSLNQRRQKRIIDCSLTEKYQIDENIRSLKLMIPMILTHAVTMFPGTSAFGVYFIINWRNLEPYSFALFEETFNPLPFYCAAMPVILFWRHRVLRARLWYGIHRRNTVHPEASDCMRENYFRALHLQWNTALPPSQQ</sequence>
<dbReference type="AlphaFoldDB" id="A0A914V7W4"/>
<keyword evidence="4 5" id="KW-0472">Membrane</keyword>
<dbReference type="Proteomes" id="UP000887566">
    <property type="component" value="Unplaced"/>
</dbReference>
<proteinExistence type="predicted"/>
<evidence type="ECO:0000256" key="2">
    <source>
        <dbReference type="ARBA" id="ARBA00022692"/>
    </source>
</evidence>
<accession>A0A914V7W4</accession>
<dbReference type="Pfam" id="PF10292">
    <property type="entry name" value="7TM_GPCR_Srab"/>
    <property type="match status" value="1"/>
</dbReference>
<dbReference type="SUPFAM" id="SSF81321">
    <property type="entry name" value="Family A G protein-coupled receptor-like"/>
    <property type="match status" value="1"/>
</dbReference>
<reference evidence="7" key="1">
    <citation type="submission" date="2022-11" db="UniProtKB">
        <authorList>
            <consortium name="WormBaseParasite"/>
        </authorList>
    </citation>
    <scope>IDENTIFICATION</scope>
</reference>
<dbReference type="GO" id="GO:0016020">
    <property type="term" value="C:membrane"/>
    <property type="evidence" value="ECO:0007669"/>
    <property type="project" value="UniProtKB-SubCell"/>
</dbReference>
<dbReference type="InterPro" id="IPR019408">
    <property type="entry name" value="7TM_GPCR_serpentine_rcpt_Srab"/>
</dbReference>
<dbReference type="WBParaSite" id="PSAMB.scaffold164size70405.g2829.t1">
    <property type="protein sequence ID" value="PSAMB.scaffold164size70405.g2829.t1"/>
    <property type="gene ID" value="PSAMB.scaffold164size70405.g2829"/>
</dbReference>
<evidence type="ECO:0000313" key="6">
    <source>
        <dbReference type="Proteomes" id="UP000887566"/>
    </source>
</evidence>
<feature type="transmembrane region" description="Helical" evidence="5">
    <location>
        <begin position="21"/>
        <end position="43"/>
    </location>
</feature>
<feature type="transmembrane region" description="Helical" evidence="5">
    <location>
        <begin position="162"/>
        <end position="180"/>
    </location>
</feature>
<evidence type="ECO:0000256" key="4">
    <source>
        <dbReference type="ARBA" id="ARBA00023136"/>
    </source>
</evidence>
<organism evidence="6 7">
    <name type="scientific">Plectus sambesii</name>
    <dbReference type="NCBI Taxonomy" id="2011161"/>
    <lineage>
        <taxon>Eukaryota</taxon>
        <taxon>Metazoa</taxon>
        <taxon>Ecdysozoa</taxon>
        <taxon>Nematoda</taxon>
        <taxon>Chromadorea</taxon>
        <taxon>Plectida</taxon>
        <taxon>Plectina</taxon>
        <taxon>Plectoidea</taxon>
        <taxon>Plectidae</taxon>
        <taxon>Plectus</taxon>
    </lineage>
</organism>
<evidence type="ECO:0000256" key="5">
    <source>
        <dbReference type="SAM" id="Phobius"/>
    </source>
</evidence>